<reference evidence="9" key="1">
    <citation type="journal article" date="2015" name="ISME J.">
        <title>Draft Genome Sequence of Streptomyces incarnatus NRRL8089, which Produces the Nucleoside Antibiotic Sinefungin.</title>
        <authorList>
            <person name="Oshima K."/>
            <person name="Hattori M."/>
            <person name="Shimizu H."/>
            <person name="Fukuda K."/>
            <person name="Nemoto M."/>
            <person name="Inagaki K."/>
            <person name="Tamura T."/>
        </authorList>
    </citation>
    <scope>NUCLEOTIDE SEQUENCE</scope>
    <source>
        <strain evidence="9">FACHB-1375</strain>
    </source>
</reference>
<reference evidence="9" key="2">
    <citation type="submission" date="2020-08" db="EMBL/GenBank/DDBJ databases">
        <authorList>
            <person name="Chen M."/>
            <person name="Teng W."/>
            <person name="Zhao L."/>
            <person name="Hu C."/>
            <person name="Zhou Y."/>
            <person name="Han B."/>
            <person name="Song L."/>
            <person name="Shu W."/>
        </authorList>
    </citation>
    <scope>NUCLEOTIDE SEQUENCE</scope>
    <source>
        <strain evidence="9">FACHB-1375</strain>
    </source>
</reference>
<evidence type="ECO:0000313" key="9">
    <source>
        <dbReference type="EMBL" id="MBD2184654.1"/>
    </source>
</evidence>
<feature type="transmembrane region" description="Helical" evidence="8">
    <location>
        <begin position="162"/>
        <end position="181"/>
    </location>
</feature>
<dbReference type="NCBIfam" id="TIGR03426">
    <property type="entry name" value="shape_MreD"/>
    <property type="match status" value="1"/>
</dbReference>
<keyword evidence="7 8" id="KW-0472">Membrane</keyword>
<keyword evidence="6 8" id="KW-1133">Transmembrane helix</keyword>
<name>A0A926VIV1_9CYAN</name>
<evidence type="ECO:0000256" key="1">
    <source>
        <dbReference type="ARBA" id="ARBA00004651"/>
    </source>
</evidence>
<dbReference type="Pfam" id="PF04093">
    <property type="entry name" value="MreD"/>
    <property type="match status" value="1"/>
</dbReference>
<keyword evidence="3" id="KW-1003">Cell membrane</keyword>
<keyword evidence="5" id="KW-0133">Cell shape</keyword>
<dbReference type="InterPro" id="IPR007227">
    <property type="entry name" value="Cell_shape_determining_MreD"/>
</dbReference>
<dbReference type="RefSeq" id="WP_190471478.1">
    <property type="nucleotide sequence ID" value="NZ_JACJPW010000090.1"/>
</dbReference>
<comment type="caution">
    <text evidence="9">The sequence shown here is derived from an EMBL/GenBank/DDBJ whole genome shotgun (WGS) entry which is preliminary data.</text>
</comment>
<proteinExistence type="inferred from homology"/>
<dbReference type="EMBL" id="JACJPW010000090">
    <property type="protein sequence ID" value="MBD2184654.1"/>
    <property type="molecule type" value="Genomic_DNA"/>
</dbReference>
<sequence length="193" mass="21785">MTSYRSSSQKYHRWLDISKWHPTNRKVINALVTLGSVLLCLLFLLARLPGMELLGFGPDWLLIWVVAWSVKRSPISGAIAGVCLGLIQDGMTAPYPSHAISLACAGILTACLKKQRYVEEDFISVALIVFGMAILLETVFALQFTTMSDRNMAEVWTEHQRIALASAILSSLWAPVLYYPLNRWWKKVNWQES</sequence>
<dbReference type="Proteomes" id="UP000641646">
    <property type="component" value="Unassembled WGS sequence"/>
</dbReference>
<accession>A0A926VIV1</accession>
<evidence type="ECO:0000256" key="5">
    <source>
        <dbReference type="ARBA" id="ARBA00022960"/>
    </source>
</evidence>
<keyword evidence="10" id="KW-1185">Reference proteome</keyword>
<dbReference type="AlphaFoldDB" id="A0A926VIV1"/>
<dbReference type="GO" id="GO:0008360">
    <property type="term" value="P:regulation of cell shape"/>
    <property type="evidence" value="ECO:0007669"/>
    <property type="project" value="UniProtKB-KW"/>
</dbReference>
<evidence type="ECO:0000256" key="8">
    <source>
        <dbReference type="SAM" id="Phobius"/>
    </source>
</evidence>
<gene>
    <name evidence="9" type="primary">mreD</name>
    <name evidence="9" type="ORF">H6G03_26895</name>
</gene>
<protein>
    <submittedName>
        <fullName evidence="9">Rod shape-determining protein MreD</fullName>
    </submittedName>
</protein>
<feature type="transmembrane region" description="Helical" evidence="8">
    <location>
        <begin position="27"/>
        <end position="47"/>
    </location>
</feature>
<dbReference type="GO" id="GO:0005886">
    <property type="term" value="C:plasma membrane"/>
    <property type="evidence" value="ECO:0007669"/>
    <property type="project" value="UniProtKB-SubCell"/>
</dbReference>
<comment type="similarity">
    <text evidence="2">Belongs to the MreD family.</text>
</comment>
<evidence type="ECO:0000256" key="3">
    <source>
        <dbReference type="ARBA" id="ARBA00022475"/>
    </source>
</evidence>
<evidence type="ECO:0000256" key="6">
    <source>
        <dbReference type="ARBA" id="ARBA00022989"/>
    </source>
</evidence>
<organism evidence="9 10">
    <name type="scientific">Aerosakkonema funiforme FACHB-1375</name>
    <dbReference type="NCBI Taxonomy" id="2949571"/>
    <lineage>
        <taxon>Bacteria</taxon>
        <taxon>Bacillati</taxon>
        <taxon>Cyanobacteriota</taxon>
        <taxon>Cyanophyceae</taxon>
        <taxon>Oscillatoriophycideae</taxon>
        <taxon>Aerosakkonematales</taxon>
        <taxon>Aerosakkonemataceae</taxon>
        <taxon>Aerosakkonema</taxon>
    </lineage>
</organism>
<evidence type="ECO:0000256" key="7">
    <source>
        <dbReference type="ARBA" id="ARBA00023136"/>
    </source>
</evidence>
<evidence type="ECO:0000256" key="4">
    <source>
        <dbReference type="ARBA" id="ARBA00022692"/>
    </source>
</evidence>
<feature type="transmembrane region" description="Helical" evidence="8">
    <location>
        <begin position="122"/>
        <end position="142"/>
    </location>
</feature>
<comment type="subcellular location">
    <subcellularLocation>
        <location evidence="1">Cell membrane</location>
        <topology evidence="1">Multi-pass membrane protein</topology>
    </subcellularLocation>
</comment>
<evidence type="ECO:0000313" key="10">
    <source>
        <dbReference type="Proteomes" id="UP000641646"/>
    </source>
</evidence>
<evidence type="ECO:0000256" key="2">
    <source>
        <dbReference type="ARBA" id="ARBA00007776"/>
    </source>
</evidence>
<keyword evidence="4 8" id="KW-0812">Transmembrane</keyword>